<keyword evidence="1" id="KW-0805">Transcription regulation</keyword>
<gene>
    <name evidence="4" type="ORF">SCP_1502590</name>
</gene>
<dbReference type="InterPro" id="IPR045318">
    <property type="entry name" value="EZH1/2-like"/>
</dbReference>
<keyword evidence="5" id="KW-1185">Reference proteome</keyword>
<name>A0A401H4C6_9APHY</name>
<keyword evidence="2" id="KW-0804">Transcription</keyword>
<dbReference type="InParanoid" id="A0A401H4C6"/>
<dbReference type="PROSITE" id="PS50280">
    <property type="entry name" value="SET"/>
    <property type="match status" value="1"/>
</dbReference>
<evidence type="ECO:0000259" key="3">
    <source>
        <dbReference type="PROSITE" id="PS50280"/>
    </source>
</evidence>
<dbReference type="PANTHER" id="PTHR45747:SF4">
    <property type="entry name" value="HISTONE-LYSINE N-METHYLTRANSFERASE E(Z)"/>
    <property type="match status" value="1"/>
</dbReference>
<dbReference type="AlphaFoldDB" id="A0A401H4C6"/>
<sequence length="211" mass="23295">MINLRSLPQMNHALTRDHAMHNVLAHETKRTVHGNAVVAETVQDDGVDAAVHAASICELERVTLIAVHVAAPTTSMSITAEILKFRRADKRFGVKHSDFGLGVFLMQSAKEGDLIAEYIGELIYEATFDSRGQLSNHRGRSYVFGIDPSLSNDSTYAGNTTRFINHAPEKKANCIVGIRIVHGDHRIGIYAKKSLAKGAELFLDYGPEFYF</sequence>
<dbReference type="GO" id="GO:0031507">
    <property type="term" value="P:heterochromatin formation"/>
    <property type="evidence" value="ECO:0007669"/>
    <property type="project" value="TreeGrafter"/>
</dbReference>
<dbReference type="GO" id="GO:0046976">
    <property type="term" value="F:histone H3K27 methyltransferase activity"/>
    <property type="evidence" value="ECO:0007669"/>
    <property type="project" value="TreeGrafter"/>
</dbReference>
<dbReference type="Pfam" id="PF00856">
    <property type="entry name" value="SET"/>
    <property type="match status" value="1"/>
</dbReference>
<evidence type="ECO:0000256" key="2">
    <source>
        <dbReference type="ARBA" id="ARBA00023163"/>
    </source>
</evidence>
<evidence type="ECO:0000256" key="1">
    <source>
        <dbReference type="ARBA" id="ARBA00023015"/>
    </source>
</evidence>
<dbReference type="GeneID" id="38786168"/>
<dbReference type="SUPFAM" id="SSF82199">
    <property type="entry name" value="SET domain"/>
    <property type="match status" value="1"/>
</dbReference>
<protein>
    <recommendedName>
        <fullName evidence="3">SET domain-containing protein</fullName>
    </recommendedName>
</protein>
<comment type="caution">
    <text evidence="4">The sequence shown here is derived from an EMBL/GenBank/DDBJ whole genome shotgun (WGS) entry which is preliminary data.</text>
</comment>
<dbReference type="GO" id="GO:0003682">
    <property type="term" value="F:chromatin binding"/>
    <property type="evidence" value="ECO:0007669"/>
    <property type="project" value="TreeGrafter"/>
</dbReference>
<dbReference type="EMBL" id="BFAD01000015">
    <property type="protein sequence ID" value="GBE89251.1"/>
    <property type="molecule type" value="Genomic_DNA"/>
</dbReference>
<accession>A0A401H4C6</accession>
<dbReference type="InterPro" id="IPR046341">
    <property type="entry name" value="SET_dom_sf"/>
</dbReference>
<dbReference type="Gene3D" id="2.170.270.10">
    <property type="entry name" value="SET domain"/>
    <property type="match status" value="1"/>
</dbReference>
<dbReference type="STRING" id="139825.A0A401H4C6"/>
<evidence type="ECO:0000313" key="5">
    <source>
        <dbReference type="Proteomes" id="UP000287166"/>
    </source>
</evidence>
<dbReference type="OrthoDB" id="6141102at2759"/>
<proteinExistence type="predicted"/>
<dbReference type="InterPro" id="IPR001214">
    <property type="entry name" value="SET_dom"/>
</dbReference>
<evidence type="ECO:0000313" key="4">
    <source>
        <dbReference type="EMBL" id="GBE89251.1"/>
    </source>
</evidence>
<reference evidence="4 5" key="1">
    <citation type="journal article" date="2018" name="Sci. Rep.">
        <title>Genome sequence of the cauliflower mushroom Sparassis crispa (Hanabiratake) and its association with beneficial usage.</title>
        <authorList>
            <person name="Kiyama R."/>
            <person name="Furutani Y."/>
            <person name="Kawaguchi K."/>
            <person name="Nakanishi T."/>
        </authorList>
    </citation>
    <scope>NUCLEOTIDE SEQUENCE [LARGE SCALE GENOMIC DNA]</scope>
</reference>
<feature type="domain" description="SET" evidence="3">
    <location>
        <begin position="81"/>
        <end position="206"/>
    </location>
</feature>
<dbReference type="PANTHER" id="PTHR45747">
    <property type="entry name" value="HISTONE-LYSINE N-METHYLTRANSFERASE E(Z)"/>
    <property type="match status" value="1"/>
</dbReference>
<dbReference type="Proteomes" id="UP000287166">
    <property type="component" value="Unassembled WGS sequence"/>
</dbReference>
<dbReference type="GO" id="GO:0035098">
    <property type="term" value="C:ESC/E(Z) complex"/>
    <property type="evidence" value="ECO:0007669"/>
    <property type="project" value="TreeGrafter"/>
</dbReference>
<dbReference type="SMART" id="SM00317">
    <property type="entry name" value="SET"/>
    <property type="match status" value="1"/>
</dbReference>
<dbReference type="RefSeq" id="XP_027620164.1">
    <property type="nucleotide sequence ID" value="XM_027764363.1"/>
</dbReference>
<organism evidence="4 5">
    <name type="scientific">Sparassis crispa</name>
    <dbReference type="NCBI Taxonomy" id="139825"/>
    <lineage>
        <taxon>Eukaryota</taxon>
        <taxon>Fungi</taxon>
        <taxon>Dikarya</taxon>
        <taxon>Basidiomycota</taxon>
        <taxon>Agaricomycotina</taxon>
        <taxon>Agaricomycetes</taxon>
        <taxon>Polyporales</taxon>
        <taxon>Sparassidaceae</taxon>
        <taxon>Sparassis</taxon>
    </lineage>
</organism>